<accession>A0A6J1NXH5</accession>
<reference evidence="3" key="1">
    <citation type="submission" date="2025-08" db="UniProtKB">
        <authorList>
            <consortium name="RefSeq"/>
        </authorList>
    </citation>
    <scope>IDENTIFICATION</scope>
</reference>
<keyword evidence="1" id="KW-0732">Signal</keyword>
<proteinExistence type="predicted"/>
<dbReference type="GeneID" id="112053091"/>
<dbReference type="Gene3D" id="3.15.10.30">
    <property type="entry name" value="Haemolymph juvenile hormone binding protein"/>
    <property type="match status" value="1"/>
</dbReference>
<dbReference type="RefSeq" id="XP_023948146.2">
    <property type="nucleotide sequence ID" value="XM_024092378.2"/>
</dbReference>
<dbReference type="Proteomes" id="UP001652582">
    <property type="component" value="Chromosome 13"/>
</dbReference>
<organism evidence="2 3">
    <name type="scientific">Bicyclus anynana</name>
    <name type="common">Squinting bush brown butterfly</name>
    <dbReference type="NCBI Taxonomy" id="110368"/>
    <lineage>
        <taxon>Eukaryota</taxon>
        <taxon>Metazoa</taxon>
        <taxon>Ecdysozoa</taxon>
        <taxon>Arthropoda</taxon>
        <taxon>Hexapoda</taxon>
        <taxon>Insecta</taxon>
        <taxon>Pterygota</taxon>
        <taxon>Neoptera</taxon>
        <taxon>Endopterygota</taxon>
        <taxon>Lepidoptera</taxon>
        <taxon>Glossata</taxon>
        <taxon>Ditrysia</taxon>
        <taxon>Papilionoidea</taxon>
        <taxon>Nymphalidae</taxon>
        <taxon>Satyrinae</taxon>
        <taxon>Satyrini</taxon>
        <taxon>Mycalesina</taxon>
        <taxon>Bicyclus</taxon>
    </lineage>
</organism>
<dbReference type="Pfam" id="PF06585">
    <property type="entry name" value="JHBP"/>
    <property type="match status" value="1"/>
</dbReference>
<dbReference type="SMART" id="SM00700">
    <property type="entry name" value="JHBP"/>
    <property type="match status" value="1"/>
</dbReference>
<evidence type="ECO:0000313" key="3">
    <source>
        <dbReference type="RefSeq" id="XP_023948146.2"/>
    </source>
</evidence>
<evidence type="ECO:0000256" key="1">
    <source>
        <dbReference type="SAM" id="SignalP"/>
    </source>
</evidence>
<feature type="chain" id="PRO_5047160160" evidence="1">
    <location>
        <begin position="23"/>
        <end position="242"/>
    </location>
</feature>
<dbReference type="OrthoDB" id="8113209at2759"/>
<sequence length="242" mass="27066">MSNAIVFSLSTTILILSSLGNASPIRFQKQCFLRDSACLREQSRLILKSFVEGDAELGIEKLDKMSIGSVEINDNGLIFNENNIVVEGTNSSINSVSVDLIYKALGISFNTSLIITGDYTSSGMLYGLPVSGNGRTIAKMNNVIIDLLCFYEIVKNKDGYDVMNLKHYDYDFNVIGGASYFFENAFNDDEEKSNQIHSIINSHWRIKIYKYGDHFISKIVAKIFTGIKNYLASQNLKNIAIY</sequence>
<gene>
    <name evidence="3" type="primary">LOC112053091</name>
</gene>
<keyword evidence="2" id="KW-1185">Reference proteome</keyword>
<dbReference type="InterPro" id="IPR038606">
    <property type="entry name" value="To_sf"/>
</dbReference>
<dbReference type="AlphaFoldDB" id="A0A6J1NXH5"/>
<protein>
    <submittedName>
        <fullName evidence="3">Uncharacterized protein LOC112053091</fullName>
    </submittedName>
</protein>
<dbReference type="KEGG" id="bany:112053091"/>
<feature type="signal peptide" evidence="1">
    <location>
        <begin position="1"/>
        <end position="22"/>
    </location>
</feature>
<evidence type="ECO:0000313" key="2">
    <source>
        <dbReference type="Proteomes" id="UP001652582"/>
    </source>
</evidence>
<name>A0A6J1NXH5_BICAN</name>
<dbReference type="PANTHER" id="PTHR11008">
    <property type="entry name" value="PROTEIN TAKEOUT-LIKE PROTEIN"/>
    <property type="match status" value="1"/>
</dbReference>
<dbReference type="PANTHER" id="PTHR11008:SF41">
    <property type="entry name" value="RE70318P"/>
    <property type="match status" value="1"/>
</dbReference>
<dbReference type="InterPro" id="IPR010562">
    <property type="entry name" value="Haemolymph_juvenile_hormone-bd"/>
</dbReference>